<reference evidence="2 3" key="1">
    <citation type="submission" date="2014-12" db="EMBL/GenBank/DDBJ databases">
        <title>Genome sequencing of Brevundimonas nasdae TPW30.</title>
        <authorList>
            <person name="Tan P.W."/>
            <person name="Chan K.-G."/>
        </authorList>
    </citation>
    <scope>NUCLEOTIDE SEQUENCE [LARGE SCALE GENOMIC DNA]</scope>
    <source>
        <strain evidence="2 3">TPW30</strain>
    </source>
</reference>
<dbReference type="Pfam" id="PF12705">
    <property type="entry name" value="PDDEXK_1"/>
    <property type="match status" value="1"/>
</dbReference>
<dbReference type="InterPro" id="IPR011604">
    <property type="entry name" value="PDDEXK-like_dom_sf"/>
</dbReference>
<feature type="domain" description="PD-(D/E)XK endonuclease-like" evidence="1">
    <location>
        <begin position="582"/>
        <end position="807"/>
    </location>
</feature>
<comment type="caution">
    <text evidence="2">The sequence shown here is derived from an EMBL/GenBank/DDBJ whole genome shotgun (WGS) entry which is preliminary data.</text>
</comment>
<evidence type="ECO:0000313" key="2">
    <source>
        <dbReference type="EMBL" id="KIC60496.1"/>
    </source>
</evidence>
<protein>
    <recommendedName>
        <fullName evidence="1">PD-(D/E)XK endonuclease-like domain-containing protein</fullName>
    </recommendedName>
</protein>
<organism evidence="2 3">
    <name type="scientific">Brevundimonas nasdae</name>
    <dbReference type="NCBI Taxonomy" id="172043"/>
    <lineage>
        <taxon>Bacteria</taxon>
        <taxon>Pseudomonadati</taxon>
        <taxon>Pseudomonadota</taxon>
        <taxon>Alphaproteobacteria</taxon>
        <taxon>Caulobacterales</taxon>
        <taxon>Caulobacteraceae</taxon>
        <taxon>Brevundimonas</taxon>
    </lineage>
</organism>
<proteinExistence type="predicted"/>
<dbReference type="InterPro" id="IPR038726">
    <property type="entry name" value="PDDEXK_AddAB-type"/>
</dbReference>
<dbReference type="Gene3D" id="3.90.320.10">
    <property type="match status" value="1"/>
</dbReference>
<sequence length="884" mass="94102">MAVASRFTLVVHGRLAMRESRLAAGRGGRHGLQIMSFEQAAVRLAGGFARPIDDESLRAAIQAALPTTPMGELESIKALPGMIDAAADTLHKAWRAGIDLAARAADHPRLAAIARLEAAVLDQLPPGMMRPLDIVAAATARIGHAPAVLGPLEIVGLTELSPCWRPLLQALTAHIPVQWTAGPRSVPAWLDGTGVTVARAPAHAPGISAASAATAYHEAIEAMRWARSLLASGVPASEIAIATASPADYDDHFLALRADANFDLHFVHGVRTVATREGQAAAALADIVVRGLSQSRLRRLAALCRDSGPFETLPEGWLRVLPTDAPLSTPGAWNRLLARLTPEDWPDGADHAATLRTAVETLAKGSEAASEIGEAFLKGRALAIWRKALLAGPAASIDATLEALKQDDGLEACVCVAWMPASALAASPRRFVRLLGLNSSRWPRGIAEDRLIPDHIIPTPVLDPLPVNLADRRDFETILATTADTVVLSRARRDSDGRLLGRSPLLAGRGDETYLRRNATPAHAFSETDRLMARPQEFAADPQAVGAQGCWRDWRQAEITPHDGLVRADHPLVLAILGRTQSASSLRRLLRNPLSFVWVYAFGWREPQSSAEPLVLDALGIGDLVHLVLDHALRDLETGDGLASANAETIEAAVARAAQAVAADWESERPVPPAVIWSRTLDDARVMAGRALSYGDDVLPGARSYGEVPFGGSQPKSDAETPWDASAPVTIPDTGFNIAGYIDRLDISGDGKRALVRDYKTGRPPRGDIRLNGGRELQRCLYAFAVKALLGGDVAISASLLYPREPVDLQLDDPEAVLAEITGYLRAARSSLAGGAALPGPDTGGDYDDLAFALPANASATYCKRKMPAAAERLGEVAQVWEAE</sequence>
<evidence type="ECO:0000313" key="3">
    <source>
        <dbReference type="Proteomes" id="UP000031166"/>
    </source>
</evidence>
<accession>A0A0B4D1L8</accession>
<dbReference type="AlphaFoldDB" id="A0A0B4D1L8"/>
<evidence type="ECO:0000259" key="1">
    <source>
        <dbReference type="Pfam" id="PF12705"/>
    </source>
</evidence>
<gene>
    <name evidence="2" type="ORF">RM53_03340</name>
</gene>
<dbReference type="STRING" id="172043.RM53_03340"/>
<dbReference type="SUPFAM" id="SSF52540">
    <property type="entry name" value="P-loop containing nucleoside triphosphate hydrolases"/>
    <property type="match status" value="1"/>
</dbReference>
<name>A0A0B4D1L8_9CAUL</name>
<dbReference type="InterPro" id="IPR027417">
    <property type="entry name" value="P-loop_NTPase"/>
</dbReference>
<dbReference type="Proteomes" id="UP000031166">
    <property type="component" value="Unassembled WGS sequence"/>
</dbReference>
<dbReference type="RefSeq" id="WP_039244283.1">
    <property type="nucleotide sequence ID" value="NZ_JWSY01000004.1"/>
</dbReference>
<dbReference type="EMBL" id="JWSY01000004">
    <property type="protein sequence ID" value="KIC60496.1"/>
    <property type="molecule type" value="Genomic_DNA"/>
</dbReference>